<feature type="domain" description="Type I restriction modification DNA specificity" evidence="4">
    <location>
        <begin position="212"/>
        <end position="385"/>
    </location>
</feature>
<dbReference type="InterPro" id="IPR052021">
    <property type="entry name" value="Type-I_RS_S_subunit"/>
</dbReference>
<evidence type="ECO:0000256" key="3">
    <source>
        <dbReference type="ARBA" id="ARBA00023125"/>
    </source>
</evidence>
<dbReference type="KEGG" id="mmh:Mmah_1044"/>
<dbReference type="Proteomes" id="UP000001059">
    <property type="component" value="Chromosome"/>
</dbReference>
<accession>D5EBK8</accession>
<dbReference type="CDD" id="cd16961">
    <property type="entry name" value="RMtype1_S_TRD-CR_like"/>
    <property type="match status" value="1"/>
</dbReference>
<dbReference type="CDD" id="cd17243">
    <property type="entry name" value="RMtype1_S_AchA6I-TRD2-CR2_like"/>
    <property type="match status" value="1"/>
</dbReference>
<dbReference type="InterPro" id="IPR044946">
    <property type="entry name" value="Restrct_endonuc_typeI_TRD_sf"/>
</dbReference>
<dbReference type="PANTHER" id="PTHR30408:SF12">
    <property type="entry name" value="TYPE I RESTRICTION ENZYME MJAVIII SPECIFICITY SUBUNIT"/>
    <property type="match status" value="1"/>
</dbReference>
<dbReference type="PANTHER" id="PTHR30408">
    <property type="entry name" value="TYPE-1 RESTRICTION ENZYME ECOKI SPECIFICITY PROTEIN"/>
    <property type="match status" value="1"/>
</dbReference>
<organism evidence="5 6">
    <name type="scientific">Methanohalophilus mahii (strain ATCC 35705 / DSM 5219 / SLP)</name>
    <dbReference type="NCBI Taxonomy" id="547558"/>
    <lineage>
        <taxon>Archaea</taxon>
        <taxon>Methanobacteriati</taxon>
        <taxon>Methanobacteriota</taxon>
        <taxon>Stenosarchaea group</taxon>
        <taxon>Methanomicrobia</taxon>
        <taxon>Methanosarcinales</taxon>
        <taxon>Methanosarcinaceae</taxon>
        <taxon>Methanohalophilus</taxon>
    </lineage>
</organism>
<evidence type="ECO:0000256" key="1">
    <source>
        <dbReference type="ARBA" id="ARBA00010923"/>
    </source>
</evidence>
<dbReference type="REBASE" id="25132">
    <property type="entry name" value="S.Mma5219I"/>
</dbReference>
<keyword evidence="6" id="KW-1185">Reference proteome</keyword>
<reference evidence="5 6" key="1">
    <citation type="submission" date="2010-03" db="EMBL/GenBank/DDBJ databases">
        <title>The complete genome of Methanohalophilus mahii DSM 5219.</title>
        <authorList>
            <consortium name="US DOE Joint Genome Institute (JGI-PGF)"/>
            <person name="Lucas S."/>
            <person name="Copeland A."/>
            <person name="Lapidus A."/>
            <person name="Glavina del Rio T."/>
            <person name="Dalin E."/>
            <person name="Tice H."/>
            <person name="Bruce D."/>
            <person name="Goodwin L."/>
            <person name="Pitluck S."/>
            <person name="Kyrpides N."/>
            <person name="Mavromatis K."/>
            <person name="Ivanova N."/>
            <person name="Lykidis A."/>
            <person name="Saunders E."/>
            <person name="Brettin T."/>
            <person name="Detter J.C."/>
            <person name="Han C."/>
            <person name="Land M."/>
            <person name="Hauser L."/>
            <person name="Markowitz V."/>
            <person name="Cheng J.-F."/>
            <person name="Hugenholtz P."/>
            <person name="Woyke T."/>
            <person name="Wu D."/>
            <person name="Spring S."/>
            <person name="Schneider S."/>
            <person name="Schroeder M."/>
            <person name="Klenk H.-P."/>
            <person name="Eisen J.A."/>
        </authorList>
    </citation>
    <scope>NUCLEOTIDE SEQUENCE [LARGE SCALE GENOMIC DNA]</scope>
    <source>
        <strain evidence="6">ATCC 35705 / DSM 5219 / SLP</strain>
    </source>
</reference>
<gene>
    <name evidence="5" type="ordered locus">Mmah_1044</name>
</gene>
<dbReference type="InterPro" id="IPR000055">
    <property type="entry name" value="Restrct_endonuc_typeI_TRD"/>
</dbReference>
<dbReference type="Gene3D" id="1.10.287.1120">
    <property type="entry name" value="Bipartite methylase S protein"/>
    <property type="match status" value="1"/>
</dbReference>
<dbReference type="Pfam" id="PF01420">
    <property type="entry name" value="Methylase_S"/>
    <property type="match status" value="2"/>
</dbReference>
<evidence type="ECO:0000259" key="4">
    <source>
        <dbReference type="Pfam" id="PF01420"/>
    </source>
</evidence>
<keyword evidence="3" id="KW-0238">DNA-binding</keyword>
<dbReference type="AlphaFoldDB" id="D5EBK8"/>
<dbReference type="RefSeq" id="WP_013037502.1">
    <property type="nucleotide sequence ID" value="NC_014002.1"/>
</dbReference>
<proteinExistence type="inferred from homology"/>
<dbReference type="SUPFAM" id="SSF116734">
    <property type="entry name" value="DNA methylase specificity domain"/>
    <property type="match status" value="2"/>
</dbReference>
<dbReference type="STRING" id="547558.Mmah_1044"/>
<sequence>MDEKIPNGWEIVKFGDVVGKVSDKFQDRSAWHFERYIGGEHFDEGAIRVTKSNPIKGNEDVIGSAFHMRFKPGHVLYVSRNPRLRKGGMVDFEGICSNTTYVLQADESKLLQSLLPFIIQTEAFVKHTTNSAHGSTNPFLNWKDIANYNLLLPPIEEQKKMAEILWSMEDNIEKNEKLIKKNKQYKKIMINQLLTKGIGHKKFKETELGRIPENWKLSKLSDIMNIIGGGTPKTSVTSYWNGNIPWISVEDFDSNSRYISSTKKTITKEGLDNSSTKILPKKSLIISARGTVGLVCQLNKEMAFNQSCYGLIGKGDVIDDFLYYSLLFNIEQLKHNAYGSTFNSITKNNFDIVDAAIPPIDEQKLIVEKLGLFEKVLSDYNKQLEKTNTLKKKLTNEFLSGKIRIPEGVLENVQ</sequence>
<dbReference type="GO" id="GO:0009307">
    <property type="term" value="P:DNA restriction-modification system"/>
    <property type="evidence" value="ECO:0007669"/>
    <property type="project" value="UniProtKB-KW"/>
</dbReference>
<dbReference type="Gene3D" id="3.90.220.20">
    <property type="entry name" value="DNA methylase specificity domains"/>
    <property type="match status" value="2"/>
</dbReference>
<comment type="similarity">
    <text evidence="1">Belongs to the type-I restriction system S methylase family.</text>
</comment>
<dbReference type="EMBL" id="CP001994">
    <property type="protein sequence ID" value="ADE36559.1"/>
    <property type="molecule type" value="Genomic_DNA"/>
</dbReference>
<protein>
    <submittedName>
        <fullName evidence="5">Restriction modification system DNA specificity domain protein</fullName>
    </submittedName>
</protein>
<dbReference type="HOGENOM" id="CLU_021095_10_5_2"/>
<evidence type="ECO:0000256" key="2">
    <source>
        <dbReference type="ARBA" id="ARBA00022747"/>
    </source>
</evidence>
<keyword evidence="2" id="KW-0680">Restriction system</keyword>
<dbReference type="GeneID" id="8983211"/>
<dbReference type="GO" id="GO:0003677">
    <property type="term" value="F:DNA binding"/>
    <property type="evidence" value="ECO:0007669"/>
    <property type="project" value="UniProtKB-KW"/>
</dbReference>
<evidence type="ECO:0000313" key="6">
    <source>
        <dbReference type="Proteomes" id="UP000001059"/>
    </source>
</evidence>
<feature type="domain" description="Type I restriction modification DNA specificity" evidence="4">
    <location>
        <begin position="6"/>
        <end position="179"/>
    </location>
</feature>
<name>D5EBK8_METMS</name>
<dbReference type="OrthoDB" id="84651at2157"/>
<evidence type="ECO:0000313" key="5">
    <source>
        <dbReference type="EMBL" id="ADE36559.1"/>
    </source>
</evidence>